<dbReference type="EMBL" id="AJWZ01000017">
    <property type="protein sequence ID" value="EKC78123.1"/>
    <property type="molecule type" value="Genomic_DNA"/>
</dbReference>
<feature type="region of interest" description="Disordered" evidence="1">
    <location>
        <begin position="19"/>
        <end position="47"/>
    </location>
</feature>
<gene>
    <name evidence="2" type="ORF">OBE_00023</name>
</gene>
<dbReference type="AlphaFoldDB" id="K1U7D7"/>
<sequence>MKYAAEPLLLNVEMCDFIHDGDGEPPEQRAGNLPERAGQRKPDAGAPYHEVHPQAEQAEVKHIGCKRFGIQYLLKGIYTHNGFSISTRK</sequence>
<organism evidence="2">
    <name type="scientific">human gut metagenome</name>
    <dbReference type="NCBI Taxonomy" id="408170"/>
    <lineage>
        <taxon>unclassified sequences</taxon>
        <taxon>metagenomes</taxon>
        <taxon>organismal metagenomes</taxon>
    </lineage>
</organism>
<accession>K1U7D7</accession>
<evidence type="ECO:0000256" key="1">
    <source>
        <dbReference type="SAM" id="MobiDB-lite"/>
    </source>
</evidence>
<feature type="compositionally biased region" description="Basic and acidic residues" evidence="1">
    <location>
        <begin position="37"/>
        <end position="47"/>
    </location>
</feature>
<comment type="caution">
    <text evidence="2">The sequence shown here is derived from an EMBL/GenBank/DDBJ whole genome shotgun (WGS) entry which is preliminary data.</text>
</comment>
<dbReference type="InterPro" id="IPR022298">
    <property type="entry name" value="Conjug_transposon_TraN"/>
</dbReference>
<proteinExistence type="predicted"/>
<evidence type="ECO:0000313" key="2">
    <source>
        <dbReference type="EMBL" id="EKC78123.1"/>
    </source>
</evidence>
<dbReference type="Pfam" id="PF13595">
    <property type="entry name" value="DUF4138"/>
    <property type="match status" value="1"/>
</dbReference>
<protein>
    <submittedName>
        <fullName evidence="2">Conjugative transposon TraN protein</fullName>
    </submittedName>
</protein>
<name>K1U7D7_9ZZZZ</name>
<reference evidence="2" key="1">
    <citation type="journal article" date="2013" name="Environ. Microbiol.">
        <title>Microbiota from the distal guts of lean and obese adolescents exhibit partial functional redundancy besides clear differences in community structure.</title>
        <authorList>
            <person name="Ferrer M."/>
            <person name="Ruiz A."/>
            <person name="Lanza F."/>
            <person name="Haange S.B."/>
            <person name="Oberbach A."/>
            <person name="Till H."/>
            <person name="Bargiela R."/>
            <person name="Campoy C."/>
            <person name="Segura M.T."/>
            <person name="Richter M."/>
            <person name="von Bergen M."/>
            <person name="Seifert J."/>
            <person name="Suarez A."/>
        </authorList>
    </citation>
    <scope>NUCLEOTIDE SEQUENCE</scope>
</reference>